<dbReference type="Pfam" id="PF11369">
    <property type="entry name" value="DUF3160"/>
    <property type="match status" value="1"/>
</dbReference>
<comment type="caution">
    <text evidence="3">The sequence shown here is derived from an EMBL/GenBank/DDBJ whole genome shotgun (WGS) entry which is preliminary data.</text>
</comment>
<dbReference type="InterPro" id="IPR022601">
    <property type="entry name" value="DUF3160"/>
</dbReference>
<evidence type="ECO:0000313" key="4">
    <source>
        <dbReference type="Proteomes" id="UP000630660"/>
    </source>
</evidence>
<keyword evidence="2" id="KW-0732">Signal</keyword>
<name>A0A9D5K9M0_UNCW3</name>
<keyword evidence="1" id="KW-0175">Coiled coil</keyword>
<feature type="coiled-coil region" evidence="1">
    <location>
        <begin position="116"/>
        <end position="172"/>
    </location>
</feature>
<accession>A0A9D5K9M0</accession>
<dbReference type="AlphaFoldDB" id="A0A9D5K9M0"/>
<feature type="chain" id="PRO_5038407062" evidence="2">
    <location>
        <begin position="21"/>
        <end position="670"/>
    </location>
</feature>
<evidence type="ECO:0000256" key="1">
    <source>
        <dbReference type="SAM" id="Coils"/>
    </source>
</evidence>
<reference evidence="3" key="1">
    <citation type="submission" date="2019-11" db="EMBL/GenBank/DDBJ databases">
        <title>Microbial mats filling the niche in hypersaline microbial mats.</title>
        <authorList>
            <person name="Wong H.L."/>
            <person name="Macleod F.I."/>
            <person name="White R.A. III"/>
            <person name="Burns B.P."/>
        </authorList>
    </citation>
    <scope>NUCLEOTIDE SEQUENCE</scope>
    <source>
        <strain evidence="3">Bin_327</strain>
    </source>
</reference>
<evidence type="ECO:0000313" key="3">
    <source>
        <dbReference type="EMBL" id="MBD3364144.1"/>
    </source>
</evidence>
<dbReference type="EMBL" id="WJKJ01000091">
    <property type="protein sequence ID" value="MBD3364144.1"/>
    <property type="molecule type" value="Genomic_DNA"/>
</dbReference>
<feature type="signal peptide" evidence="2">
    <location>
        <begin position="1"/>
        <end position="20"/>
    </location>
</feature>
<organism evidence="3 4">
    <name type="scientific">candidate division WOR-3 bacterium</name>
    <dbReference type="NCBI Taxonomy" id="2052148"/>
    <lineage>
        <taxon>Bacteria</taxon>
        <taxon>Bacteria division WOR-3</taxon>
    </lineage>
</organism>
<evidence type="ECO:0000256" key="2">
    <source>
        <dbReference type="SAM" id="SignalP"/>
    </source>
</evidence>
<gene>
    <name evidence="3" type="ORF">GF359_02910</name>
</gene>
<sequence>MRLLMIAVVTLGLGFSTAFAGRLDGLEPAKTQPDINYRLQGEGFSRVDELGFVLCPTMQEEIYDLYGNYMRSSSTPMFISADLPYHTLHLMVDYTVRIMELEQLLPKLEELTEGMLAQAKLDYEESEGDLKEAARAEFIYFAVAASLLELDVEISDEDAEIVEEELKKIEEHEGLDDVKFLPEVKEDYSQYVPRGHYTRSEEFRRYFKAMMWFGRLPLHIPKENKPVLPMQTALLISLNLANNGELNSLWKNIYEPTAFFFGYADDLTPGQLIDAADDFYKEKLEPDVFADKAKLRDFAAELRKDYKPMILSEFALSSGEEQIDIPLSMRFMPQRFIPDSYIFSQLTFDRVTEYTAETNRKPFTWGMTLVGAVRVFPRGLDAMGVLGWDIAESILRKDGDTEYMGYDEQFEKMVKWYAGLPDTERESSIYFRWFELFRLYRKARAPKKVDENAWERKKLLTALGSWTELRHDAILYAKQSYTAVGTAAPPPPLRLAYVEEAPELYTAMAECARVIAGFAEEGGEIEGAYERFAEILDELAALSQKQLKGQTLSAEEHSFLWYVSSDLGSLPYKLGNVVLSDADQRMALIADVHTDLNSGQVLEEATGSPAQIFVLVEIEGKPYVAQGGTFTYYEFKQDMADRLTDEAWQQMILEGKVPEMPTWTEVIFAE</sequence>
<dbReference type="SMART" id="SM01325">
    <property type="entry name" value="DUF3160"/>
    <property type="match status" value="1"/>
</dbReference>
<proteinExistence type="predicted"/>
<protein>
    <submittedName>
        <fullName evidence="3">DUF3160 domain-containing protein</fullName>
    </submittedName>
</protein>
<dbReference type="Proteomes" id="UP000630660">
    <property type="component" value="Unassembled WGS sequence"/>
</dbReference>